<keyword evidence="1 4" id="KW-0812">Transmembrane</keyword>
<dbReference type="InterPro" id="IPR050327">
    <property type="entry name" value="Proton-linked_MCT"/>
</dbReference>
<feature type="transmembrane region" description="Helical" evidence="4">
    <location>
        <begin position="289"/>
        <end position="308"/>
    </location>
</feature>
<dbReference type="PANTHER" id="PTHR11360">
    <property type="entry name" value="MONOCARBOXYLATE TRANSPORTER"/>
    <property type="match status" value="1"/>
</dbReference>
<accession>A0A3M4AZ32</accession>
<feature type="transmembrane region" description="Helical" evidence="4">
    <location>
        <begin position="43"/>
        <end position="66"/>
    </location>
</feature>
<dbReference type="Pfam" id="PF07690">
    <property type="entry name" value="MFS_1"/>
    <property type="match status" value="1"/>
</dbReference>
<feature type="transmembrane region" description="Helical" evidence="4">
    <location>
        <begin position="12"/>
        <end position="37"/>
    </location>
</feature>
<feature type="transmembrane region" description="Helical" evidence="4">
    <location>
        <begin position="102"/>
        <end position="125"/>
    </location>
</feature>
<dbReference type="InterPro" id="IPR036259">
    <property type="entry name" value="MFS_trans_sf"/>
</dbReference>
<dbReference type="AlphaFoldDB" id="A0A3M4AZ32"/>
<feature type="transmembrane region" description="Helical" evidence="4">
    <location>
        <begin position="137"/>
        <end position="158"/>
    </location>
</feature>
<evidence type="ECO:0000256" key="4">
    <source>
        <dbReference type="SAM" id="Phobius"/>
    </source>
</evidence>
<feature type="transmembrane region" description="Helical" evidence="4">
    <location>
        <begin position="73"/>
        <end position="96"/>
    </location>
</feature>
<dbReference type="SUPFAM" id="SSF103473">
    <property type="entry name" value="MFS general substrate transporter"/>
    <property type="match status" value="1"/>
</dbReference>
<feature type="transmembrane region" description="Helical" evidence="4">
    <location>
        <begin position="164"/>
        <end position="187"/>
    </location>
</feature>
<evidence type="ECO:0000313" key="6">
    <source>
        <dbReference type="Proteomes" id="UP000281604"/>
    </source>
</evidence>
<evidence type="ECO:0000256" key="2">
    <source>
        <dbReference type="ARBA" id="ARBA00022989"/>
    </source>
</evidence>
<dbReference type="Proteomes" id="UP000281604">
    <property type="component" value="Unassembled WGS sequence"/>
</dbReference>
<keyword evidence="2 4" id="KW-1133">Transmembrane helix</keyword>
<feature type="transmembrane region" description="Helical" evidence="4">
    <location>
        <begin position="225"/>
        <end position="251"/>
    </location>
</feature>
<gene>
    <name evidence="5" type="ORF">ALQ30_01578</name>
</gene>
<protein>
    <submittedName>
        <fullName evidence="5">Major facilitator super protein 42</fullName>
    </submittedName>
</protein>
<evidence type="ECO:0000256" key="1">
    <source>
        <dbReference type="ARBA" id="ARBA00022692"/>
    </source>
</evidence>
<dbReference type="GO" id="GO:0022857">
    <property type="term" value="F:transmembrane transporter activity"/>
    <property type="evidence" value="ECO:0007669"/>
    <property type="project" value="InterPro"/>
</dbReference>
<feature type="transmembrane region" description="Helical" evidence="4">
    <location>
        <begin position="314"/>
        <end position="337"/>
    </location>
</feature>
<evidence type="ECO:0000313" key="5">
    <source>
        <dbReference type="EMBL" id="RMP11504.1"/>
    </source>
</evidence>
<feature type="transmembrane region" description="Helical" evidence="4">
    <location>
        <begin position="382"/>
        <end position="400"/>
    </location>
</feature>
<dbReference type="EMBL" id="RBQE01000123">
    <property type="protein sequence ID" value="RMP11504.1"/>
    <property type="molecule type" value="Genomic_DNA"/>
</dbReference>
<sequence>MHQSSFFGRKVVAATFLMAVFGWGIGFYGPPIFMYAVIQRTGWSTALCSAAVTVHFLAGTFVVVNLPALYKRYGLPSITVSGAATLAVGVYGWSIANQPWQLFIAAALSGFGWVTMGAAAVNATISPWFVSKRPGALAMAYNGASIGGVVFSSGWVYLIERFGFSLAAVVVGVLSTGVIALLAFGVFRFRPEHLGQHPDDIRQTTTELPPFQDTAPLTLRSNRPFLTLAAAMSLGLFAQIGLISQLFLLLIDHITQQTAGMAMGVSTCSAIFGRFLSSRLLVPGACRRHIASLSYACQCLGCVALMFIGASSVLLWVGMILFGVGIGNATSLPPLIAQAEFPRHQVARVVTLIVAIAQGCYAFAPALFGGVRTLFNGPDSDLIALALAASIQAAAILILISTRPHEKQ</sequence>
<proteinExistence type="predicted"/>
<dbReference type="RefSeq" id="WP_058408467.1">
    <property type="nucleotide sequence ID" value="NZ_RBQE01000123.1"/>
</dbReference>
<dbReference type="InterPro" id="IPR011701">
    <property type="entry name" value="MFS"/>
</dbReference>
<evidence type="ECO:0000256" key="3">
    <source>
        <dbReference type="ARBA" id="ARBA00023136"/>
    </source>
</evidence>
<dbReference type="Gene3D" id="1.20.1250.20">
    <property type="entry name" value="MFS general substrate transporter like domains"/>
    <property type="match status" value="1"/>
</dbReference>
<name>A0A3M4AZ32_9PSED</name>
<dbReference type="PANTHER" id="PTHR11360:SF290">
    <property type="entry name" value="MONOCARBOXYLATE MFS PERMEASE"/>
    <property type="match status" value="1"/>
</dbReference>
<reference evidence="5 6" key="1">
    <citation type="submission" date="2018-08" db="EMBL/GenBank/DDBJ databases">
        <title>Recombination of ecologically and evolutionarily significant loci maintains genetic cohesion in the Pseudomonas syringae species complex.</title>
        <authorList>
            <person name="Dillon M."/>
            <person name="Thakur S."/>
            <person name="Almeida R.N.D."/>
            <person name="Weir B.S."/>
            <person name="Guttman D.S."/>
        </authorList>
    </citation>
    <scope>NUCLEOTIDE SEQUENCE [LARGE SCALE GENOMIC DNA]</scope>
    <source>
        <strain evidence="5 6">ICMP 3706</strain>
    </source>
</reference>
<comment type="caution">
    <text evidence="5">The sequence shown here is derived from an EMBL/GenBank/DDBJ whole genome shotgun (WGS) entry which is preliminary data.</text>
</comment>
<feature type="transmembrane region" description="Helical" evidence="4">
    <location>
        <begin position="349"/>
        <end position="370"/>
    </location>
</feature>
<organism evidence="5 6">
    <name type="scientific">Pseudomonas syringae pv. persicae</name>
    <dbReference type="NCBI Taxonomy" id="237306"/>
    <lineage>
        <taxon>Bacteria</taxon>
        <taxon>Pseudomonadati</taxon>
        <taxon>Pseudomonadota</taxon>
        <taxon>Gammaproteobacteria</taxon>
        <taxon>Pseudomonadales</taxon>
        <taxon>Pseudomonadaceae</taxon>
        <taxon>Pseudomonas</taxon>
    </lineage>
</organism>
<keyword evidence="3 4" id="KW-0472">Membrane</keyword>